<dbReference type="AlphaFoldDB" id="A0A8X8YX88"/>
<evidence type="ECO:0000256" key="2">
    <source>
        <dbReference type="SAM" id="Phobius"/>
    </source>
</evidence>
<feature type="compositionally biased region" description="Basic and acidic residues" evidence="1">
    <location>
        <begin position="111"/>
        <end position="121"/>
    </location>
</feature>
<keyword evidence="2" id="KW-1133">Transmembrane helix</keyword>
<proteinExistence type="predicted"/>
<evidence type="ECO:0000313" key="4">
    <source>
        <dbReference type="Proteomes" id="UP000298416"/>
    </source>
</evidence>
<reference evidence="3" key="2">
    <citation type="submission" date="2020-08" db="EMBL/GenBank/DDBJ databases">
        <title>Plant Genome Project.</title>
        <authorList>
            <person name="Zhang R.-G."/>
        </authorList>
    </citation>
    <scope>NUCLEOTIDE SEQUENCE</scope>
    <source>
        <strain evidence="3">Huo1</strain>
        <tissue evidence="3">Leaf</tissue>
    </source>
</reference>
<dbReference type="PANTHER" id="PTHR36775:SF1">
    <property type="entry name" value="LYR MOTIF PROTEIN"/>
    <property type="match status" value="1"/>
</dbReference>
<keyword evidence="2" id="KW-0472">Membrane</keyword>
<comment type="caution">
    <text evidence="3">The sequence shown here is derived from an EMBL/GenBank/DDBJ whole genome shotgun (WGS) entry which is preliminary data.</text>
</comment>
<sequence>MSRGGALESIHAIESCAFHLLSWRPFSQTLDSDSSSKPRYGLALSFSAARKRWFSGKRRRRRGSISGRSSDRRAGCSVAASAANGTCSDFPMLATDSSGELFGDPNWASDVSDRNSRREGSEWAGGWREGQLGGGCGQFGNCDSQGNESGMGVSRATAAMLNSVMAMRKMMILGFCFGAMNLEVFSPFLFIAVVSFL</sequence>
<organism evidence="3">
    <name type="scientific">Salvia splendens</name>
    <name type="common">Scarlet sage</name>
    <dbReference type="NCBI Taxonomy" id="180675"/>
    <lineage>
        <taxon>Eukaryota</taxon>
        <taxon>Viridiplantae</taxon>
        <taxon>Streptophyta</taxon>
        <taxon>Embryophyta</taxon>
        <taxon>Tracheophyta</taxon>
        <taxon>Spermatophyta</taxon>
        <taxon>Magnoliopsida</taxon>
        <taxon>eudicotyledons</taxon>
        <taxon>Gunneridae</taxon>
        <taxon>Pentapetalae</taxon>
        <taxon>asterids</taxon>
        <taxon>lamiids</taxon>
        <taxon>Lamiales</taxon>
        <taxon>Lamiaceae</taxon>
        <taxon>Nepetoideae</taxon>
        <taxon>Mentheae</taxon>
        <taxon>Salviinae</taxon>
        <taxon>Salvia</taxon>
        <taxon>Salvia subgen. Calosphace</taxon>
        <taxon>core Calosphace</taxon>
    </lineage>
</organism>
<reference evidence="3" key="1">
    <citation type="submission" date="2018-01" db="EMBL/GenBank/DDBJ databases">
        <authorList>
            <person name="Mao J.F."/>
        </authorList>
    </citation>
    <scope>NUCLEOTIDE SEQUENCE</scope>
    <source>
        <strain evidence="3">Huo1</strain>
        <tissue evidence="3">Leaf</tissue>
    </source>
</reference>
<dbReference type="Proteomes" id="UP000298416">
    <property type="component" value="Unassembled WGS sequence"/>
</dbReference>
<dbReference type="PANTHER" id="PTHR36775">
    <property type="entry name" value="LYR MOTIF PROTEIN"/>
    <property type="match status" value="1"/>
</dbReference>
<accession>A0A8X8YX88</accession>
<keyword evidence="4" id="KW-1185">Reference proteome</keyword>
<name>A0A8X8YX88_SALSN</name>
<evidence type="ECO:0000256" key="1">
    <source>
        <dbReference type="SAM" id="MobiDB-lite"/>
    </source>
</evidence>
<protein>
    <submittedName>
        <fullName evidence="3">Uncharacterized protein</fullName>
    </submittedName>
</protein>
<dbReference type="EMBL" id="PNBA02000372">
    <property type="protein sequence ID" value="KAG6383848.1"/>
    <property type="molecule type" value="Genomic_DNA"/>
</dbReference>
<feature type="transmembrane region" description="Helical" evidence="2">
    <location>
        <begin position="170"/>
        <end position="196"/>
    </location>
</feature>
<keyword evidence="2" id="KW-0812">Transmembrane</keyword>
<evidence type="ECO:0000313" key="3">
    <source>
        <dbReference type="EMBL" id="KAG6383848.1"/>
    </source>
</evidence>
<feature type="region of interest" description="Disordered" evidence="1">
    <location>
        <begin position="106"/>
        <end position="126"/>
    </location>
</feature>
<gene>
    <name evidence="3" type="ORF">SASPL_156385</name>
</gene>